<protein>
    <submittedName>
        <fullName evidence="9">Phospholipase A-2-activating protein</fullName>
    </submittedName>
</protein>
<dbReference type="InterPro" id="IPR038122">
    <property type="entry name" value="PFU_sf"/>
</dbReference>
<dbReference type="PROSITE" id="PS50082">
    <property type="entry name" value="WD_REPEATS_2"/>
    <property type="match status" value="3"/>
</dbReference>
<dbReference type="Pfam" id="PF00400">
    <property type="entry name" value="WD40"/>
    <property type="match status" value="7"/>
</dbReference>
<dbReference type="GO" id="GO:0043161">
    <property type="term" value="P:proteasome-mediated ubiquitin-dependent protein catabolic process"/>
    <property type="evidence" value="ECO:0007669"/>
    <property type="project" value="TreeGrafter"/>
</dbReference>
<dbReference type="InterPro" id="IPR011989">
    <property type="entry name" value="ARM-like"/>
</dbReference>
<dbReference type="GO" id="GO:0010992">
    <property type="term" value="P:ubiquitin recycling"/>
    <property type="evidence" value="ECO:0007669"/>
    <property type="project" value="TreeGrafter"/>
</dbReference>
<dbReference type="Gene3D" id="3.10.20.870">
    <property type="entry name" value="PFU (PLAA family ubiquitin binding), C-terminal domain"/>
    <property type="match status" value="1"/>
</dbReference>
<dbReference type="PROSITE" id="PS51396">
    <property type="entry name" value="PUL"/>
    <property type="match status" value="1"/>
</dbReference>
<dbReference type="InterPro" id="IPR015155">
    <property type="entry name" value="PFU"/>
</dbReference>
<dbReference type="PROSITE" id="PS51394">
    <property type="entry name" value="PFU"/>
    <property type="match status" value="1"/>
</dbReference>
<comment type="similarity">
    <text evidence="2">Belongs to the WD repeat PLAP family.</text>
</comment>
<dbReference type="EMBL" id="HBUF01000454">
    <property type="protein sequence ID" value="CAG6605721.1"/>
    <property type="molecule type" value="Transcribed_RNA"/>
</dbReference>
<reference evidence="9" key="1">
    <citation type="submission" date="2021-05" db="EMBL/GenBank/DDBJ databases">
        <authorList>
            <person name="Alioto T."/>
            <person name="Alioto T."/>
            <person name="Gomez Garrido J."/>
        </authorList>
    </citation>
    <scope>NUCLEOTIDE SEQUENCE</scope>
</reference>
<dbReference type="Pfam" id="PF08324">
    <property type="entry name" value="PUL"/>
    <property type="match status" value="1"/>
</dbReference>
<sequence>MSLYKLSTALYGHSMDVRSLWVTPDGSILSGSRDKTAKLWKPNGFNPNFTESITYKGHTNFVSCVTFIKPSSKYPTGLVVTGSNDKKICVFDPQVPEPLFNLTEHTNTVCCVSPGAKENSLLSGSWDTTAKVWCLETQQCLITIRSHEMAVWGVIQLTNGIIVTGCADKTIKLHTEEGAFLKTLTGHTDCVRGLAILNNTDFISCSNDASIKIWDSTTGKCVDTLYGHPNFIYSVAAHSSALITTGGEDQCVTAYHNKEQQSFLIPAQSVWAVTILPNSDIVTGSSDGIVRVFSANPDRQAEPTVLAQYAEDVKKLKSANEQEIGGVKVSDLPGREVLYEPGKSDGQVKMVRDGAMVVAYSWSESGKEWTKLGDVMGSAGGTQENSGTVLYEGKEYDFVFSVDIEEGKPPLKLPYNVSEDPWHAAQNFIHKNGLSQMFLEQVANFIMTNSKSKQPATPAPTSMETGEFADPLTGGNRYVPGSGIASLPPAGGDPFTSDNSYKPAGSALAAPATPAVTFFPLSEFIRFDTANLKAIQDKLKQLTDILRNKADIGPSVILPSESQLEGLVKLGEPATGGADQEDALNLLKQLLECWPAAQVFPILDIARLAVRQAAVNEELCSGRTGRQLISLLRTYLTQDASPNNQMLTLRILTNMFSHTHGEELVLSHKEYIFSILDEFSQTKLIKSMQIALVSLLLNCVISYRKRKDVTNLSHSLDILTKMLPNLIEQEALLRALITLGTLISDSPSLRKAVHSGVRDLILKLSEHDPSSDTDSRVNQCALKLVDLVLA</sequence>
<dbReference type="InterPro" id="IPR016024">
    <property type="entry name" value="ARM-type_fold"/>
</dbReference>
<dbReference type="EMBL" id="HBUF01000453">
    <property type="protein sequence ID" value="CAG6605720.1"/>
    <property type="molecule type" value="Transcribed_RNA"/>
</dbReference>
<dbReference type="InterPro" id="IPR015943">
    <property type="entry name" value="WD40/YVTN_repeat-like_dom_sf"/>
</dbReference>
<proteinExistence type="inferred from homology"/>
<evidence type="ECO:0000256" key="2">
    <source>
        <dbReference type="ARBA" id="ARBA00008495"/>
    </source>
</evidence>
<dbReference type="InterPro" id="IPR001680">
    <property type="entry name" value="WD40_rpt"/>
</dbReference>
<dbReference type="EMBL" id="HBUF01338855">
    <property type="protein sequence ID" value="CAG6699021.1"/>
    <property type="molecule type" value="Transcribed_RNA"/>
</dbReference>
<feature type="domain" description="PFU" evidence="7">
    <location>
        <begin position="361"/>
        <end position="460"/>
    </location>
</feature>
<dbReference type="GO" id="GO:0043130">
    <property type="term" value="F:ubiquitin binding"/>
    <property type="evidence" value="ECO:0007669"/>
    <property type="project" value="TreeGrafter"/>
</dbReference>
<dbReference type="SUPFAM" id="SSF48371">
    <property type="entry name" value="ARM repeat"/>
    <property type="match status" value="1"/>
</dbReference>
<evidence type="ECO:0000256" key="6">
    <source>
        <dbReference type="PROSITE-ProRule" id="PRU00221"/>
    </source>
</evidence>
<name>A0A8D8U3W1_9HEMI</name>
<dbReference type="FunFam" id="3.10.20.870:FF:000001">
    <property type="entry name" value="Phospholipase A-2-activating protein-like"/>
    <property type="match status" value="1"/>
</dbReference>
<dbReference type="EMBL" id="HBUF01338854">
    <property type="protein sequence ID" value="CAG6699017.1"/>
    <property type="molecule type" value="Transcribed_RNA"/>
</dbReference>
<feature type="repeat" description="WD" evidence="6">
    <location>
        <begin position="102"/>
        <end position="143"/>
    </location>
</feature>
<dbReference type="GO" id="GO:0005634">
    <property type="term" value="C:nucleus"/>
    <property type="evidence" value="ECO:0007669"/>
    <property type="project" value="TreeGrafter"/>
</dbReference>
<dbReference type="SMART" id="SM00320">
    <property type="entry name" value="WD40"/>
    <property type="match status" value="7"/>
</dbReference>
<evidence type="ECO:0000256" key="4">
    <source>
        <dbReference type="ARBA" id="ARBA00022574"/>
    </source>
</evidence>
<feature type="repeat" description="WD" evidence="6">
    <location>
        <begin position="10"/>
        <end position="41"/>
    </location>
</feature>
<feature type="repeat" description="WD" evidence="6">
    <location>
        <begin position="184"/>
        <end position="224"/>
    </location>
</feature>
<dbReference type="InterPro" id="IPR013535">
    <property type="entry name" value="PUL_dom"/>
</dbReference>
<dbReference type="GO" id="GO:0005737">
    <property type="term" value="C:cytoplasm"/>
    <property type="evidence" value="ECO:0007669"/>
    <property type="project" value="UniProtKB-SubCell"/>
</dbReference>
<organism evidence="9">
    <name type="scientific">Cacopsylla melanoneura</name>
    <dbReference type="NCBI Taxonomy" id="428564"/>
    <lineage>
        <taxon>Eukaryota</taxon>
        <taxon>Metazoa</taxon>
        <taxon>Ecdysozoa</taxon>
        <taxon>Arthropoda</taxon>
        <taxon>Hexapoda</taxon>
        <taxon>Insecta</taxon>
        <taxon>Pterygota</taxon>
        <taxon>Neoptera</taxon>
        <taxon>Paraneoptera</taxon>
        <taxon>Hemiptera</taxon>
        <taxon>Sternorrhyncha</taxon>
        <taxon>Psylloidea</taxon>
        <taxon>Psyllidae</taxon>
        <taxon>Psyllinae</taxon>
        <taxon>Cacopsylla</taxon>
    </lineage>
</organism>
<evidence type="ECO:0000256" key="3">
    <source>
        <dbReference type="ARBA" id="ARBA00022490"/>
    </source>
</evidence>
<dbReference type="PRINTS" id="PR00320">
    <property type="entry name" value="GPROTEINBRPT"/>
</dbReference>
<dbReference type="PANTHER" id="PTHR19849">
    <property type="entry name" value="PHOSPHOLIPASE A-2-ACTIVATING PROTEIN"/>
    <property type="match status" value="1"/>
</dbReference>
<dbReference type="Pfam" id="PF09070">
    <property type="entry name" value="PFU"/>
    <property type="match status" value="1"/>
</dbReference>
<dbReference type="InterPro" id="IPR020472">
    <property type="entry name" value="WD40_PAC1"/>
</dbReference>
<dbReference type="EMBL" id="HBUF01338861">
    <property type="protein sequence ID" value="CAG6699043.1"/>
    <property type="molecule type" value="Transcribed_RNA"/>
</dbReference>
<dbReference type="Gene3D" id="1.25.10.10">
    <property type="entry name" value="Leucine-rich Repeat Variant"/>
    <property type="match status" value="1"/>
</dbReference>
<keyword evidence="4 6" id="KW-0853">WD repeat</keyword>
<dbReference type="InterPro" id="IPR036322">
    <property type="entry name" value="WD40_repeat_dom_sf"/>
</dbReference>
<dbReference type="Gene3D" id="2.130.10.10">
    <property type="entry name" value="YVTN repeat-like/Quinoprotein amine dehydrogenase"/>
    <property type="match status" value="1"/>
</dbReference>
<dbReference type="EMBL" id="HBUF01338860">
    <property type="protein sequence ID" value="CAG6699039.1"/>
    <property type="molecule type" value="Transcribed_RNA"/>
</dbReference>
<accession>A0A8D8U3W1</accession>
<evidence type="ECO:0000313" key="9">
    <source>
        <dbReference type="EMBL" id="CAG6699039.1"/>
    </source>
</evidence>
<dbReference type="EMBL" id="HBUF01338856">
    <property type="protein sequence ID" value="CAG6699025.1"/>
    <property type="molecule type" value="Transcribed_RNA"/>
</dbReference>
<evidence type="ECO:0000259" key="8">
    <source>
        <dbReference type="PROSITE" id="PS51396"/>
    </source>
</evidence>
<dbReference type="AlphaFoldDB" id="A0A8D8U3W1"/>
<dbReference type="CDD" id="cd00200">
    <property type="entry name" value="WD40"/>
    <property type="match status" value="1"/>
</dbReference>
<keyword evidence="5" id="KW-0677">Repeat</keyword>
<dbReference type="PANTHER" id="PTHR19849:SF0">
    <property type="entry name" value="PHOSPHOLIPASE A-2-ACTIVATING PROTEIN"/>
    <property type="match status" value="1"/>
</dbReference>
<feature type="domain" description="PUL" evidence="8">
    <location>
        <begin position="517"/>
        <end position="787"/>
    </location>
</feature>
<dbReference type="EMBL" id="HBUF01000452">
    <property type="protein sequence ID" value="CAG6605719.1"/>
    <property type="molecule type" value="Transcribed_RNA"/>
</dbReference>
<evidence type="ECO:0000256" key="5">
    <source>
        <dbReference type="ARBA" id="ARBA00022737"/>
    </source>
</evidence>
<evidence type="ECO:0000259" key="7">
    <source>
        <dbReference type="PROSITE" id="PS51394"/>
    </source>
</evidence>
<comment type="subcellular location">
    <subcellularLocation>
        <location evidence="1">Cytoplasm</location>
    </subcellularLocation>
</comment>
<keyword evidence="3" id="KW-0963">Cytoplasm</keyword>
<dbReference type="PROSITE" id="PS50294">
    <property type="entry name" value="WD_REPEATS_REGION"/>
    <property type="match status" value="2"/>
</dbReference>
<dbReference type="SUPFAM" id="SSF50978">
    <property type="entry name" value="WD40 repeat-like"/>
    <property type="match status" value="1"/>
</dbReference>
<evidence type="ECO:0000256" key="1">
    <source>
        <dbReference type="ARBA" id="ARBA00004496"/>
    </source>
</evidence>